<dbReference type="RefSeq" id="WP_088753611.1">
    <property type="nucleotide sequence ID" value="NZ_NJGV01000001.1"/>
</dbReference>
<gene>
    <name evidence="7" type="ORF">CEJ45_00025</name>
</gene>
<protein>
    <recommendedName>
        <fullName evidence="9">Structural protein MipA</fullName>
    </recommendedName>
</protein>
<evidence type="ECO:0000256" key="1">
    <source>
        <dbReference type="ARBA" id="ARBA00004442"/>
    </source>
</evidence>
<evidence type="ECO:0000256" key="4">
    <source>
        <dbReference type="ARBA" id="ARBA00023136"/>
    </source>
</evidence>
<evidence type="ECO:0000313" key="8">
    <source>
        <dbReference type="Proteomes" id="UP000214747"/>
    </source>
</evidence>
<evidence type="ECO:0000313" key="7">
    <source>
        <dbReference type="EMBL" id="OWY36942.1"/>
    </source>
</evidence>
<evidence type="ECO:0000256" key="6">
    <source>
        <dbReference type="SAM" id="SignalP"/>
    </source>
</evidence>
<accession>A0A225T152</accession>
<evidence type="ECO:0000256" key="2">
    <source>
        <dbReference type="ARBA" id="ARBA00005722"/>
    </source>
</evidence>
<reference evidence="7 8" key="1">
    <citation type="journal article" date="2010" name="Int. J. Syst. Evol. Microbiol.">
        <title>Reclassification of Herbaspirillum putei as a later heterotypic synonym of Herbaspirillum huttiense, with the description of H. huttiense subsp. huttiense subsp. nov. and H. huttiense subsp. putei subsp. nov., comb. nov., and description of Herbaspirillum aquaticum sp. nov.</title>
        <authorList>
            <person name="Dobritsa A.P."/>
            <person name="Reddy M.C."/>
            <person name="Samadpour M."/>
        </authorList>
    </citation>
    <scope>NUCLEOTIDE SEQUENCE [LARGE SCALE GENOMIC DNA]</scope>
    <source>
        <strain evidence="7 8">IEH 4430</strain>
    </source>
</reference>
<evidence type="ECO:0008006" key="9">
    <source>
        <dbReference type="Google" id="ProtNLM"/>
    </source>
</evidence>
<proteinExistence type="inferred from homology"/>
<organism evidence="7 8">
    <name type="scientific">Herbaspirillum aquaticum</name>
    <dbReference type="NCBI Taxonomy" id="568783"/>
    <lineage>
        <taxon>Bacteria</taxon>
        <taxon>Pseudomonadati</taxon>
        <taxon>Pseudomonadota</taxon>
        <taxon>Betaproteobacteria</taxon>
        <taxon>Burkholderiales</taxon>
        <taxon>Oxalobacteraceae</taxon>
        <taxon>Herbaspirillum</taxon>
    </lineage>
</organism>
<dbReference type="PANTHER" id="PTHR38776">
    <property type="entry name" value="MLTA-INTERACTING PROTEIN-RELATED"/>
    <property type="match status" value="1"/>
</dbReference>
<keyword evidence="4" id="KW-0472">Membrane</keyword>
<feature type="chain" id="PRO_5012398045" description="Structural protein MipA" evidence="6">
    <location>
        <begin position="20"/>
        <end position="255"/>
    </location>
</feature>
<dbReference type="PANTHER" id="PTHR38776:SF1">
    <property type="entry name" value="MLTA-INTERACTING PROTEIN-RELATED"/>
    <property type="match status" value="1"/>
</dbReference>
<dbReference type="EMBL" id="NJGV01000001">
    <property type="protein sequence ID" value="OWY36942.1"/>
    <property type="molecule type" value="Genomic_DNA"/>
</dbReference>
<comment type="similarity">
    <text evidence="2">Belongs to the MipA/OmpV family.</text>
</comment>
<dbReference type="GO" id="GO:0009252">
    <property type="term" value="P:peptidoglycan biosynthetic process"/>
    <property type="evidence" value="ECO:0007669"/>
    <property type="project" value="TreeGrafter"/>
</dbReference>
<keyword evidence="8" id="KW-1185">Reference proteome</keyword>
<name>A0A225T152_9BURK</name>
<dbReference type="AlphaFoldDB" id="A0A225T152"/>
<comment type="caution">
    <text evidence="7">The sequence shown here is derived from an EMBL/GenBank/DDBJ whole genome shotgun (WGS) entry which is preliminary data.</text>
</comment>
<keyword evidence="5" id="KW-0998">Cell outer membrane</keyword>
<keyword evidence="3 6" id="KW-0732">Signal</keyword>
<comment type="subcellular location">
    <subcellularLocation>
        <location evidence="1">Cell outer membrane</location>
    </subcellularLocation>
</comment>
<feature type="signal peptide" evidence="6">
    <location>
        <begin position="1"/>
        <end position="19"/>
    </location>
</feature>
<evidence type="ECO:0000256" key="5">
    <source>
        <dbReference type="ARBA" id="ARBA00023237"/>
    </source>
</evidence>
<sequence>MKTIFATLTLACCALPALAQQTAPTTGTNDPLQLQDRLTGDLGAGVYRVDSNGPDAHRHNQVLPYAYADYGRFFARLDTFGVKTARMGYGYLELAGRVSLDGFDAKRGVQRRSDPIPLGIGTYQETPIGGFFLNVFRDFNKSHGTLAEAIYAAQIDVGPVSFYPQVGVEYRSGSYNDYFVGVSASEAAASGLRQYSAGASTSPTLGLAADVPLTGDWHLNLHLRRKWLDNAVGDSPLVRRHTDDTAIVAVSYRFK</sequence>
<dbReference type="Proteomes" id="UP000214747">
    <property type="component" value="Unassembled WGS sequence"/>
</dbReference>
<dbReference type="GO" id="GO:0009279">
    <property type="term" value="C:cell outer membrane"/>
    <property type="evidence" value="ECO:0007669"/>
    <property type="project" value="UniProtKB-SubCell"/>
</dbReference>
<dbReference type="InterPro" id="IPR010583">
    <property type="entry name" value="MipA"/>
</dbReference>
<evidence type="ECO:0000256" key="3">
    <source>
        <dbReference type="ARBA" id="ARBA00022729"/>
    </source>
</evidence>
<dbReference type="Pfam" id="PF06629">
    <property type="entry name" value="MipA"/>
    <property type="match status" value="1"/>
</dbReference>